<evidence type="ECO:0000256" key="1">
    <source>
        <dbReference type="ARBA" id="ARBA00004141"/>
    </source>
</evidence>
<keyword evidence="2 6" id="KW-0812">Transmembrane</keyword>
<proteinExistence type="predicted"/>
<dbReference type="PANTHER" id="PTHR36460:SF1">
    <property type="entry name" value="UPF0132 DOMAIN PROTEIN (AFU_ORTHOLOGUE AFUA_3G10255)"/>
    <property type="match status" value="1"/>
</dbReference>
<feature type="transmembrane region" description="Helical" evidence="6">
    <location>
        <begin position="27"/>
        <end position="44"/>
    </location>
</feature>
<keyword evidence="3 6" id="KW-1133">Transmembrane helix</keyword>
<evidence type="ECO:0000313" key="7">
    <source>
        <dbReference type="EMBL" id="KKP69811.1"/>
    </source>
</evidence>
<evidence type="ECO:0000256" key="5">
    <source>
        <dbReference type="SAM" id="MobiDB-lite"/>
    </source>
</evidence>
<sequence>MVEEIKKETKQEAPKQGTVVSNNDSKIKAAVACIPIVGLILYFIEKDDQRVRFYAAQGILVGILGIVLGVIPFVNFIAWLAELVLIIVTALKAYQTDENYKLPILGDWAEKWAAKKM</sequence>
<reference evidence="7 8" key="1">
    <citation type="journal article" date="2015" name="Nature">
        <title>rRNA introns, odd ribosomes, and small enigmatic genomes across a large radiation of phyla.</title>
        <authorList>
            <person name="Brown C.T."/>
            <person name="Hug L.A."/>
            <person name="Thomas B.C."/>
            <person name="Sharon I."/>
            <person name="Castelle C.J."/>
            <person name="Singh A."/>
            <person name="Wilkins M.J."/>
            <person name="Williams K.H."/>
            <person name="Banfield J.F."/>
        </authorList>
    </citation>
    <scope>NUCLEOTIDE SEQUENCE [LARGE SCALE GENOMIC DNA]</scope>
</reference>
<keyword evidence="4 6" id="KW-0472">Membrane</keyword>
<organism evidence="7 8">
    <name type="scientific">candidate division CPR3 bacterium GW2011_GWF2_35_18</name>
    <dbReference type="NCBI Taxonomy" id="1618350"/>
    <lineage>
        <taxon>Bacteria</taxon>
        <taxon>Bacteria division CPR3</taxon>
    </lineage>
</organism>
<evidence type="ECO:0000256" key="2">
    <source>
        <dbReference type="ARBA" id="ARBA00022692"/>
    </source>
</evidence>
<evidence type="ECO:0000313" key="8">
    <source>
        <dbReference type="Proteomes" id="UP000034581"/>
    </source>
</evidence>
<dbReference type="EMBL" id="LBQB01000003">
    <property type="protein sequence ID" value="KKP69811.1"/>
    <property type="molecule type" value="Genomic_DNA"/>
</dbReference>
<feature type="compositionally biased region" description="Basic and acidic residues" evidence="5">
    <location>
        <begin position="1"/>
        <end position="13"/>
    </location>
</feature>
<dbReference type="STRING" id="1618350.UR67_C0003G0089"/>
<comment type="caution">
    <text evidence="7">The sequence shown here is derived from an EMBL/GenBank/DDBJ whole genome shotgun (WGS) entry which is preliminary data.</text>
</comment>
<evidence type="ECO:0000256" key="3">
    <source>
        <dbReference type="ARBA" id="ARBA00022989"/>
    </source>
</evidence>
<name>A0A0G0C123_UNCC3</name>
<dbReference type="Pfam" id="PF09685">
    <property type="entry name" value="MamF_MmsF"/>
    <property type="match status" value="1"/>
</dbReference>
<feature type="transmembrane region" description="Helical" evidence="6">
    <location>
        <begin position="51"/>
        <end position="71"/>
    </location>
</feature>
<comment type="subcellular location">
    <subcellularLocation>
        <location evidence="1">Membrane</location>
        <topology evidence="1">Multi-pass membrane protein</topology>
    </subcellularLocation>
</comment>
<dbReference type="Proteomes" id="UP000034581">
    <property type="component" value="Unassembled WGS sequence"/>
</dbReference>
<dbReference type="InterPro" id="IPR019109">
    <property type="entry name" value="MamF_MmsF"/>
</dbReference>
<protein>
    <submittedName>
        <fullName evidence="7">Uncharacterized protein</fullName>
    </submittedName>
</protein>
<feature type="region of interest" description="Disordered" evidence="5">
    <location>
        <begin position="1"/>
        <end position="20"/>
    </location>
</feature>
<dbReference type="GO" id="GO:0016020">
    <property type="term" value="C:membrane"/>
    <property type="evidence" value="ECO:0007669"/>
    <property type="project" value="UniProtKB-SubCell"/>
</dbReference>
<evidence type="ECO:0000256" key="4">
    <source>
        <dbReference type="ARBA" id="ARBA00023136"/>
    </source>
</evidence>
<accession>A0A0G0C123</accession>
<gene>
    <name evidence="7" type="ORF">UR67_C0003G0089</name>
</gene>
<evidence type="ECO:0000256" key="6">
    <source>
        <dbReference type="SAM" id="Phobius"/>
    </source>
</evidence>
<dbReference type="PANTHER" id="PTHR36460">
    <property type="entry name" value="UPF0132 DOMAIN PROTEIN (AFU_ORTHOLOGUE AFUA_3G10255)"/>
    <property type="match status" value="1"/>
</dbReference>
<dbReference type="AlphaFoldDB" id="A0A0G0C123"/>